<dbReference type="EMBL" id="JAODUP010000022">
    <property type="protein sequence ID" value="KAK2167908.1"/>
    <property type="molecule type" value="Genomic_DNA"/>
</dbReference>
<evidence type="ECO:0000256" key="1">
    <source>
        <dbReference type="SAM" id="Phobius"/>
    </source>
</evidence>
<keyword evidence="1" id="KW-0472">Membrane</keyword>
<evidence type="ECO:0000313" key="3">
    <source>
        <dbReference type="Proteomes" id="UP001208570"/>
    </source>
</evidence>
<evidence type="ECO:0000313" key="2">
    <source>
        <dbReference type="EMBL" id="KAK2167908.1"/>
    </source>
</evidence>
<dbReference type="Proteomes" id="UP001208570">
    <property type="component" value="Unassembled WGS sequence"/>
</dbReference>
<accession>A0AAD9KCF9</accession>
<sequence length="50" mass="5425">MPLTPASMFIVPVCGGIAVAYSVTRVETKKCQKMLLALEEKHTALTDMNS</sequence>
<comment type="caution">
    <text evidence="2">The sequence shown here is derived from an EMBL/GenBank/DDBJ whole genome shotgun (WGS) entry which is preliminary data.</text>
</comment>
<keyword evidence="1" id="KW-0812">Transmembrane</keyword>
<keyword evidence="3" id="KW-1185">Reference proteome</keyword>
<feature type="transmembrane region" description="Helical" evidence="1">
    <location>
        <begin position="6"/>
        <end position="24"/>
    </location>
</feature>
<proteinExistence type="predicted"/>
<gene>
    <name evidence="2" type="ORF">LSH36_22g02034</name>
</gene>
<dbReference type="Gene3D" id="1.10.3350.20">
    <property type="entry name" value="Tmem141 protein family"/>
    <property type="match status" value="1"/>
</dbReference>
<dbReference type="InterPro" id="IPR038259">
    <property type="entry name" value="Tmem141_sf"/>
</dbReference>
<protein>
    <submittedName>
        <fullName evidence="2">Uncharacterized protein</fullName>
    </submittedName>
</protein>
<reference evidence="2" key="1">
    <citation type="journal article" date="2023" name="Mol. Biol. Evol.">
        <title>Third-Generation Sequencing Reveals the Adaptive Role of the Epigenome in Three Deep-Sea Polychaetes.</title>
        <authorList>
            <person name="Perez M."/>
            <person name="Aroh O."/>
            <person name="Sun Y."/>
            <person name="Lan Y."/>
            <person name="Juniper S.K."/>
            <person name="Young C.R."/>
            <person name="Angers B."/>
            <person name="Qian P.Y."/>
        </authorList>
    </citation>
    <scope>NUCLEOTIDE SEQUENCE</scope>
    <source>
        <strain evidence="2">P08H-3</strain>
    </source>
</reference>
<keyword evidence="1" id="KW-1133">Transmembrane helix</keyword>
<dbReference type="AlphaFoldDB" id="A0AAD9KCF9"/>
<organism evidence="2 3">
    <name type="scientific">Paralvinella palmiformis</name>
    <dbReference type="NCBI Taxonomy" id="53620"/>
    <lineage>
        <taxon>Eukaryota</taxon>
        <taxon>Metazoa</taxon>
        <taxon>Spiralia</taxon>
        <taxon>Lophotrochozoa</taxon>
        <taxon>Annelida</taxon>
        <taxon>Polychaeta</taxon>
        <taxon>Sedentaria</taxon>
        <taxon>Canalipalpata</taxon>
        <taxon>Terebellida</taxon>
        <taxon>Terebelliformia</taxon>
        <taxon>Alvinellidae</taxon>
        <taxon>Paralvinella</taxon>
    </lineage>
</organism>
<name>A0AAD9KCF9_9ANNE</name>